<dbReference type="RefSeq" id="WP_071628652.1">
    <property type="nucleotide sequence ID" value="NZ_CP022375.1"/>
</dbReference>
<keyword evidence="2" id="KW-0472">Membrane</keyword>
<gene>
    <name evidence="4" type="ORF">CGC43_01570</name>
</gene>
<dbReference type="SUPFAM" id="SSF64383">
    <property type="entry name" value="Cell-division protein ZipA, C-terminal domain"/>
    <property type="match status" value="1"/>
</dbReference>
<evidence type="ECO:0000313" key="5">
    <source>
        <dbReference type="Proteomes" id="UP000253862"/>
    </source>
</evidence>
<keyword evidence="1" id="KW-0132">Cell division</keyword>
<keyword evidence="2" id="KW-0997">Cell inner membrane</keyword>
<dbReference type="OrthoDB" id="5604271at2"/>
<evidence type="ECO:0000259" key="3">
    <source>
        <dbReference type="Pfam" id="PF04354"/>
    </source>
</evidence>
<dbReference type="Pfam" id="PF04354">
    <property type="entry name" value="ZipA_C"/>
    <property type="match status" value="1"/>
</dbReference>
<reference evidence="4 5" key="1">
    <citation type="submission" date="2017-07" db="EMBL/GenBank/DDBJ databases">
        <title>Complete genome sequences and comparative analysis of the novel pathogen Francisella opportunistica.</title>
        <authorList>
            <person name="Dietrich E.A."/>
            <person name="Kingry L.C."/>
            <person name="Petersen J.M."/>
        </authorList>
    </citation>
    <scope>NUCLEOTIDE SEQUENCE [LARGE SCALE GENOMIC DNA]</scope>
    <source>
        <strain evidence="4 5">14-2155</strain>
    </source>
</reference>
<comment type="similarity">
    <text evidence="1">Belongs to the ZipA family.</text>
</comment>
<dbReference type="Gene3D" id="3.30.1400.10">
    <property type="entry name" value="ZipA, C-terminal FtsZ-binding domain"/>
    <property type="match status" value="1"/>
</dbReference>
<evidence type="ECO:0000256" key="1">
    <source>
        <dbReference type="RuleBase" id="RU003612"/>
    </source>
</evidence>
<keyword evidence="2" id="KW-0812">Transmembrane</keyword>
<name>A0A345JPW9_9GAMM</name>
<dbReference type="EMBL" id="CP022375">
    <property type="protein sequence ID" value="AXH29365.1"/>
    <property type="molecule type" value="Genomic_DNA"/>
</dbReference>
<keyword evidence="1" id="KW-0131">Cell cycle</keyword>
<dbReference type="KEGG" id="foo:CGC45_01550"/>
<comment type="function">
    <text evidence="1">Essential cell division protein that stabilizes the FtsZ protofilaments by cross-linking them and that serves as a cytoplasmic membrane anchor for the Z ring. Also required for the recruitment to the septal ring of downstream cell division proteins.</text>
</comment>
<organism evidence="4 5">
    <name type="scientific">Francisella opportunistica</name>
    <dbReference type="NCBI Taxonomy" id="2016517"/>
    <lineage>
        <taxon>Bacteria</taxon>
        <taxon>Pseudomonadati</taxon>
        <taxon>Pseudomonadota</taxon>
        <taxon>Gammaproteobacteria</taxon>
        <taxon>Thiotrichales</taxon>
        <taxon>Francisellaceae</taxon>
        <taxon>Francisella</taxon>
    </lineage>
</organism>
<dbReference type="InterPro" id="IPR007449">
    <property type="entry name" value="ZipA_FtsZ-bd_C"/>
</dbReference>
<feature type="domain" description="ZipA C-terminal FtsZ-binding" evidence="3">
    <location>
        <begin position="80"/>
        <end position="190"/>
    </location>
</feature>
<dbReference type="Proteomes" id="UP000253862">
    <property type="component" value="Chromosome"/>
</dbReference>
<comment type="subcellular location">
    <subcellularLocation>
        <location evidence="2">Cell inner membrane</location>
        <topology evidence="2">Single-pass type I membrane protein</topology>
    </subcellularLocation>
</comment>
<evidence type="ECO:0000256" key="2">
    <source>
        <dbReference type="RuleBase" id="RU003613"/>
    </source>
</evidence>
<dbReference type="GO" id="GO:0005886">
    <property type="term" value="C:plasma membrane"/>
    <property type="evidence" value="ECO:0007669"/>
    <property type="project" value="UniProtKB-SubCell"/>
</dbReference>
<dbReference type="InterPro" id="IPR036765">
    <property type="entry name" value="ZipA_FtsZ-bd_C_sf"/>
</dbReference>
<protein>
    <recommendedName>
        <fullName evidence="1">Cell division protein ZipA</fullName>
    </recommendedName>
</protein>
<keyword evidence="5" id="KW-1185">Reference proteome</keyword>
<keyword evidence="2" id="KW-1003">Cell membrane</keyword>
<proteinExistence type="inferred from homology"/>
<dbReference type="AlphaFoldDB" id="A0A345JPW9"/>
<evidence type="ECO:0000313" key="4">
    <source>
        <dbReference type="EMBL" id="AXH29365.1"/>
    </source>
</evidence>
<accession>A0A345JPW9</accession>
<sequence>MTLILALVLVLVILIIIDLYRKSLRLKQIEILKNIEQNNTQELISQARSFSEHAVNVENVQREYPLLRDGFLIIYFEAIEPIQVKDLATFLKYYGIKYTDDKAFQKVNYKDVIFSILPDNQEQEFSSATDGSVSGIIAVMNYRKLASMDYDVKTCYELMVDVLEALAKSFYGTLMNEHKIRLTKKDKQNYLAVIL</sequence>
<dbReference type="GO" id="GO:0090529">
    <property type="term" value="P:cell septum assembly"/>
    <property type="evidence" value="ECO:0007669"/>
    <property type="project" value="InterPro"/>
</dbReference>